<dbReference type="Proteomes" id="UP001064048">
    <property type="component" value="Chromosome 30"/>
</dbReference>
<proteinExistence type="predicted"/>
<comment type="caution">
    <text evidence="1">The sequence shown here is derived from an EMBL/GenBank/DDBJ whole genome shotgun (WGS) entry which is preliminary data.</text>
</comment>
<reference evidence="1 2" key="1">
    <citation type="journal article" date="2022" name="Genome Biol. Evol.">
        <title>The Spruce Budworm Genome: Reconstructing the Evolutionary History of Antifreeze Proteins.</title>
        <authorList>
            <person name="Beliveau C."/>
            <person name="Gagne P."/>
            <person name="Picq S."/>
            <person name="Vernygora O."/>
            <person name="Keeling C.I."/>
            <person name="Pinkney K."/>
            <person name="Doucet D."/>
            <person name="Wen F."/>
            <person name="Johnston J.S."/>
            <person name="Maaroufi H."/>
            <person name="Boyle B."/>
            <person name="Laroche J."/>
            <person name="Dewar K."/>
            <person name="Juretic N."/>
            <person name="Blackburn G."/>
            <person name="Nisole A."/>
            <person name="Brunet B."/>
            <person name="Brandao M."/>
            <person name="Lumley L."/>
            <person name="Duan J."/>
            <person name="Quan G."/>
            <person name="Lucarotti C.J."/>
            <person name="Roe A.D."/>
            <person name="Sperling F.A.H."/>
            <person name="Levesque R.C."/>
            <person name="Cusson M."/>
        </authorList>
    </citation>
    <scope>NUCLEOTIDE SEQUENCE [LARGE SCALE GENOMIC DNA]</scope>
    <source>
        <strain evidence="1">Glfc:IPQL:Cfum</strain>
    </source>
</reference>
<sequence>MQVASKGKLSEIEDLISKMTLEVCCTAVLPELGLRWGNVSSALRSSRLPMTPASAARVLRRHIARSLPAEEYDDLLSRLRLKLVATQQRVWHLISLSEPVEEHPGAPARVLHTRVRQALREAKKPKDMTAVVESVNMGDLVYFSVQLVSARRQGAALFAAAAPAAPSRCSALCSRARSSRPSSKVLTDSCLGYKAYEDENLHGRDIPSLLRIHDRKWNEDNIQLLNGIPEYKPTPVITDNGIDFTNKTYNEEYVEKLLGPNPPLLTDLKIQSSPAFFDPARMKKDINLTIDLKSEDVAKTLKEWVKKGALAPNSPLIQIFHEMQSNSISYQAEE</sequence>
<accession>A0ACC0K4I9</accession>
<name>A0ACC0K4I9_CHOFU</name>
<evidence type="ECO:0000313" key="2">
    <source>
        <dbReference type="Proteomes" id="UP001064048"/>
    </source>
</evidence>
<keyword evidence="2" id="KW-1185">Reference proteome</keyword>
<protein>
    <submittedName>
        <fullName evidence="1">Uncharacterized protein</fullName>
    </submittedName>
</protein>
<dbReference type="EMBL" id="CM046130">
    <property type="protein sequence ID" value="KAI8431366.1"/>
    <property type="molecule type" value="Genomic_DNA"/>
</dbReference>
<evidence type="ECO:0000313" key="1">
    <source>
        <dbReference type="EMBL" id="KAI8431366.1"/>
    </source>
</evidence>
<gene>
    <name evidence="1" type="ORF">MSG28_015902</name>
</gene>
<organism evidence="1 2">
    <name type="scientific">Choristoneura fumiferana</name>
    <name type="common">Spruce budworm moth</name>
    <name type="synonym">Archips fumiferana</name>
    <dbReference type="NCBI Taxonomy" id="7141"/>
    <lineage>
        <taxon>Eukaryota</taxon>
        <taxon>Metazoa</taxon>
        <taxon>Ecdysozoa</taxon>
        <taxon>Arthropoda</taxon>
        <taxon>Hexapoda</taxon>
        <taxon>Insecta</taxon>
        <taxon>Pterygota</taxon>
        <taxon>Neoptera</taxon>
        <taxon>Endopterygota</taxon>
        <taxon>Lepidoptera</taxon>
        <taxon>Glossata</taxon>
        <taxon>Ditrysia</taxon>
        <taxon>Tortricoidea</taxon>
        <taxon>Tortricidae</taxon>
        <taxon>Tortricinae</taxon>
        <taxon>Choristoneura</taxon>
    </lineage>
</organism>